<name>A0AAP0MW31_9ROSI</name>
<dbReference type="PANTHER" id="PTHR31065">
    <property type="entry name" value="PLATZ TRANSCRIPTION FACTOR FAMILY PROTEIN"/>
    <property type="match status" value="1"/>
</dbReference>
<gene>
    <name evidence="1" type="ORF">WN944_011452</name>
</gene>
<keyword evidence="2" id="KW-1185">Reference proteome</keyword>
<protein>
    <recommendedName>
        <fullName evidence="3">B box-type domain-containing protein</fullName>
    </recommendedName>
</protein>
<evidence type="ECO:0008006" key="3">
    <source>
        <dbReference type="Google" id="ProtNLM"/>
    </source>
</evidence>
<accession>A0AAP0MW31</accession>
<organism evidence="1 2">
    <name type="scientific">Citrus x changshan-huyou</name>
    <dbReference type="NCBI Taxonomy" id="2935761"/>
    <lineage>
        <taxon>Eukaryota</taxon>
        <taxon>Viridiplantae</taxon>
        <taxon>Streptophyta</taxon>
        <taxon>Embryophyta</taxon>
        <taxon>Tracheophyta</taxon>
        <taxon>Spermatophyta</taxon>
        <taxon>Magnoliopsida</taxon>
        <taxon>eudicotyledons</taxon>
        <taxon>Gunneridae</taxon>
        <taxon>Pentapetalae</taxon>
        <taxon>rosids</taxon>
        <taxon>malvids</taxon>
        <taxon>Sapindales</taxon>
        <taxon>Rutaceae</taxon>
        <taxon>Aurantioideae</taxon>
        <taxon>Citrus</taxon>
    </lineage>
</organism>
<proteinExistence type="predicted"/>
<dbReference type="EMBL" id="JBCGBO010000002">
    <property type="protein sequence ID" value="KAK9223010.1"/>
    <property type="molecule type" value="Genomic_DNA"/>
</dbReference>
<sequence length="195" mass="23169">MMISQEKYAVVPPWVIVMYKTMFFRNCMVHPNTKKNEQDRFCIDCLCSFCSHCIPAHTRHKHVKIRRYVYSDVINRHDLCKLFNCSGIQTYHTNKTKVLFLKQRNHHQQQQQQQPINSKDYSCIICDRNLQDNSLYCSIACKVVAILGDRHTEQMSDNHNKYNKVINGAIKREDLMEQNRKRRRRKGLPLRAPIS</sequence>
<dbReference type="PANTHER" id="PTHR31065:SF53">
    <property type="entry name" value="B BOX-TYPE DOMAIN-CONTAINING PROTEIN"/>
    <property type="match status" value="1"/>
</dbReference>
<dbReference type="Proteomes" id="UP001428341">
    <property type="component" value="Unassembled WGS sequence"/>
</dbReference>
<dbReference type="Pfam" id="PF04640">
    <property type="entry name" value="PLATZ"/>
    <property type="match status" value="1"/>
</dbReference>
<dbReference type="AlphaFoldDB" id="A0AAP0MW31"/>
<dbReference type="InterPro" id="IPR006734">
    <property type="entry name" value="PLATZ"/>
</dbReference>
<comment type="caution">
    <text evidence="1">The sequence shown here is derived from an EMBL/GenBank/DDBJ whole genome shotgun (WGS) entry which is preliminary data.</text>
</comment>
<evidence type="ECO:0000313" key="2">
    <source>
        <dbReference type="Proteomes" id="UP001428341"/>
    </source>
</evidence>
<reference evidence="1 2" key="1">
    <citation type="submission" date="2024-05" db="EMBL/GenBank/DDBJ databases">
        <title>Haplotype-resolved chromosome-level genome assembly of Huyou (Citrus changshanensis).</title>
        <authorList>
            <person name="Miao C."/>
            <person name="Chen W."/>
            <person name="Wu Y."/>
            <person name="Wang L."/>
            <person name="Zhao S."/>
            <person name="Grierson D."/>
            <person name="Xu C."/>
            <person name="Chen K."/>
        </authorList>
    </citation>
    <scope>NUCLEOTIDE SEQUENCE [LARGE SCALE GENOMIC DNA]</scope>
    <source>
        <strain evidence="1">01-14</strain>
        <tissue evidence="1">Leaf</tissue>
    </source>
</reference>
<evidence type="ECO:0000313" key="1">
    <source>
        <dbReference type="EMBL" id="KAK9223010.1"/>
    </source>
</evidence>